<organism evidence="2 3">
    <name type="scientific">Streptomyces malaysiensis</name>
    <dbReference type="NCBI Taxonomy" id="92644"/>
    <lineage>
        <taxon>Bacteria</taxon>
        <taxon>Bacillati</taxon>
        <taxon>Actinomycetota</taxon>
        <taxon>Actinomycetes</taxon>
        <taxon>Kitasatosporales</taxon>
        <taxon>Streptomycetaceae</taxon>
        <taxon>Streptomyces</taxon>
        <taxon>Streptomyces violaceusniger group</taxon>
    </lineage>
</organism>
<evidence type="ECO:0000256" key="1">
    <source>
        <dbReference type="SAM" id="MobiDB-lite"/>
    </source>
</evidence>
<proteinExistence type="predicted"/>
<protein>
    <submittedName>
        <fullName evidence="2">Uncharacterized protein</fullName>
    </submittedName>
</protein>
<feature type="region of interest" description="Disordered" evidence="1">
    <location>
        <begin position="150"/>
        <end position="187"/>
    </location>
</feature>
<feature type="compositionally biased region" description="Polar residues" evidence="1">
    <location>
        <begin position="288"/>
        <end position="300"/>
    </location>
</feature>
<name>A0A7X5XBF4_STRMQ</name>
<dbReference type="AlphaFoldDB" id="A0A7X5XBF4"/>
<evidence type="ECO:0000313" key="3">
    <source>
        <dbReference type="Proteomes" id="UP000536624"/>
    </source>
</evidence>
<sequence length="325" mass="34895">MLEVLDQEKGLALADALTEAGERIAAGETVSGPAADRYRAAAAEFSDRYAGTYLGKRELRALVGNPRLQVYEDPKSFLTCNHDAFTALCFPDRDRARDGGRSTPDHSRCQSACANISRTNSQITALRAEVTRIDAAAEAGLDPYPIAVREQQRRTHLTENHPPPRRTAAGRSRPRGTTMSTPSNVGPDPAGEAALAQLVGTALASAQDADSRDAAEVRAITDAMVRLLIGAPLHSDGKLTVVSLAAEAGLRRNKLTHKHTGLKDLFYALVKARCLSRRRSPGPRGTARPSSSRTWPASAPNATTCALSFSSWPGSSRSWRLRTTS</sequence>
<comment type="caution">
    <text evidence="2">The sequence shown here is derived from an EMBL/GenBank/DDBJ whole genome shotgun (WGS) entry which is preliminary data.</text>
</comment>
<feature type="compositionally biased region" description="Basic and acidic residues" evidence="1">
    <location>
        <begin position="150"/>
        <end position="159"/>
    </location>
</feature>
<feature type="compositionally biased region" description="Polar residues" evidence="1">
    <location>
        <begin position="175"/>
        <end position="184"/>
    </location>
</feature>
<evidence type="ECO:0000313" key="2">
    <source>
        <dbReference type="EMBL" id="NIY69385.1"/>
    </source>
</evidence>
<accession>A0A7X5XBF4</accession>
<dbReference type="RefSeq" id="WP_167504003.1">
    <property type="nucleotide sequence ID" value="NZ_JAALLH010000001.1"/>
</dbReference>
<feature type="region of interest" description="Disordered" evidence="1">
    <location>
        <begin position="278"/>
        <end position="300"/>
    </location>
</feature>
<reference evidence="2 3" key="1">
    <citation type="submission" date="2020-02" db="EMBL/GenBank/DDBJ databases">
        <title>Streptomyces malaysiensis DSM14702 (JHCC583434, PFL_A843) Genome sequencing and assembly.</title>
        <authorList>
            <person name="Samborskyy M."/>
        </authorList>
    </citation>
    <scope>NUCLEOTIDE SEQUENCE [LARGE SCALE GENOMIC DNA]</scope>
    <source>
        <strain evidence="2 3">DSM 14702</strain>
    </source>
</reference>
<gene>
    <name evidence="2" type="ORF">SMALB_7508</name>
</gene>
<dbReference type="Proteomes" id="UP000536624">
    <property type="component" value="Unassembled WGS sequence"/>
</dbReference>
<dbReference type="EMBL" id="JAALLH010000001">
    <property type="protein sequence ID" value="NIY69385.1"/>
    <property type="molecule type" value="Genomic_DNA"/>
</dbReference>